<sequence length="108" mass="11404">MKALSWVKTGVLPVIAGMALLMAPTALAGDKSAVSGRGMELKPKVVTQDKPNVKDLDEEVSHLEVVDSNGNAYLLIPLKTGHGQSPVVAQDGKITVEYVHPYAGRLGN</sequence>
<evidence type="ECO:0000313" key="3">
    <source>
        <dbReference type="Proteomes" id="UP000593737"/>
    </source>
</evidence>
<organism evidence="2 3">
    <name type="scientific">Candidatus Nitrospira kreftii</name>
    <dbReference type="NCBI Taxonomy" id="2652173"/>
    <lineage>
        <taxon>Bacteria</taxon>
        <taxon>Pseudomonadati</taxon>
        <taxon>Nitrospirota</taxon>
        <taxon>Nitrospiria</taxon>
        <taxon>Nitrospirales</taxon>
        <taxon>Nitrospiraceae</taxon>
        <taxon>Nitrospira</taxon>
    </lineage>
</organism>
<evidence type="ECO:0000256" key="1">
    <source>
        <dbReference type="SAM" id="SignalP"/>
    </source>
</evidence>
<evidence type="ECO:0000313" key="2">
    <source>
        <dbReference type="EMBL" id="QPD02827.1"/>
    </source>
</evidence>
<keyword evidence="1" id="KW-0732">Signal</keyword>
<dbReference type="KEGG" id="nkf:Nkreftii_000601"/>
<gene>
    <name evidence="2" type="ORF">Nkreftii_000601</name>
</gene>
<protein>
    <recommendedName>
        <fullName evidence="4">DUF2782 domain-containing protein</fullName>
    </recommendedName>
</protein>
<dbReference type="Proteomes" id="UP000593737">
    <property type="component" value="Chromosome"/>
</dbReference>
<proteinExistence type="predicted"/>
<dbReference type="EMBL" id="CP047423">
    <property type="protein sequence ID" value="QPD02827.1"/>
    <property type="molecule type" value="Genomic_DNA"/>
</dbReference>
<feature type="signal peptide" evidence="1">
    <location>
        <begin position="1"/>
        <end position="28"/>
    </location>
</feature>
<name>A0A7S8FBP9_9BACT</name>
<accession>A0A7S8FBP9</accession>
<reference evidence="2 3" key="1">
    <citation type="journal article" date="2020" name="ISME J.">
        <title>Enrichment and physiological characterization of a novel comammox Nitrospira indicates ammonium inhibition of complete nitrification.</title>
        <authorList>
            <person name="Sakoula D."/>
            <person name="Koch H."/>
            <person name="Frank J."/>
            <person name="Jetten M.S.M."/>
            <person name="van Kessel M.A.H.J."/>
            <person name="Lucker S."/>
        </authorList>
    </citation>
    <scope>NUCLEOTIDE SEQUENCE [LARGE SCALE GENOMIC DNA]</scope>
    <source>
        <strain evidence="2">Comreactor17</strain>
    </source>
</reference>
<evidence type="ECO:0008006" key="4">
    <source>
        <dbReference type="Google" id="ProtNLM"/>
    </source>
</evidence>
<feature type="chain" id="PRO_5032563206" description="DUF2782 domain-containing protein" evidence="1">
    <location>
        <begin position="29"/>
        <end position="108"/>
    </location>
</feature>
<dbReference type="AlphaFoldDB" id="A0A7S8FBP9"/>